<dbReference type="Gene3D" id="3.40.50.1170">
    <property type="entry name" value="L-asparaginase, N-terminal domain"/>
    <property type="match status" value="1"/>
</dbReference>
<evidence type="ECO:0000313" key="10">
    <source>
        <dbReference type="EMBL" id="ALK02877.1"/>
    </source>
</evidence>
<dbReference type="PRINTS" id="PR00139">
    <property type="entry name" value="ASNGLNASE"/>
</dbReference>
<dbReference type="AlphaFoldDB" id="A0A0P0IAR3"/>
<dbReference type="InterPro" id="IPR040919">
    <property type="entry name" value="Asparaginase_C"/>
</dbReference>
<keyword evidence="2" id="KW-0677">Repeat</keyword>
<dbReference type="SFLD" id="SFLDS00057">
    <property type="entry name" value="Glutaminase/Asparaginase"/>
    <property type="match status" value="1"/>
</dbReference>
<reference evidence="10" key="1">
    <citation type="submission" date="2015-10" db="EMBL/GenBank/DDBJ databases">
        <authorList>
            <person name="Gilbert D.G."/>
        </authorList>
    </citation>
    <scope>NUCLEOTIDE SEQUENCE</scope>
    <source>
        <strain evidence="10">S168</strain>
    </source>
</reference>
<dbReference type="PROSITE" id="PS51732">
    <property type="entry name" value="ASN_GLN_ASE_3"/>
    <property type="match status" value="1"/>
</dbReference>
<evidence type="ECO:0000256" key="7">
    <source>
        <dbReference type="SAM" id="MobiDB-lite"/>
    </source>
</evidence>
<dbReference type="InterPro" id="IPR027473">
    <property type="entry name" value="L-asparaginase_C"/>
</dbReference>
<dbReference type="GO" id="GO:0004067">
    <property type="term" value="F:asparaginase activity"/>
    <property type="evidence" value="ECO:0007669"/>
    <property type="project" value="UniProtKB-UniRule"/>
</dbReference>
<dbReference type="PANTHER" id="PTHR11707">
    <property type="entry name" value="L-ASPARAGINASE"/>
    <property type="match status" value="1"/>
</dbReference>
<dbReference type="FunFam" id="1.25.40.20:FF:000284">
    <property type="entry name" value="Lysophospholipase, putative"/>
    <property type="match status" value="1"/>
</dbReference>
<feature type="domain" description="L-asparaginase N-terminal" evidence="8">
    <location>
        <begin position="19"/>
        <end position="238"/>
    </location>
</feature>
<dbReference type="GO" id="GO:0009066">
    <property type="term" value="P:aspartate family amino acid metabolic process"/>
    <property type="evidence" value="ECO:0007669"/>
    <property type="project" value="UniProtKB-ARBA"/>
</dbReference>
<dbReference type="PANTHER" id="PTHR11707:SF28">
    <property type="entry name" value="60 KDA LYSOPHOSPHOLIPASE"/>
    <property type="match status" value="1"/>
</dbReference>
<dbReference type="InterPro" id="IPR006034">
    <property type="entry name" value="Asparaginase/glutaminase-like"/>
</dbReference>
<keyword evidence="4 6" id="KW-0040">ANK repeat</keyword>
<dbReference type="EC" id="3.5.1.1" evidence="1"/>
<comment type="similarity">
    <text evidence="5">In the N-terminal section; belongs to the asparaginase 1 family.</text>
</comment>
<accession>A0A0P0IAR3</accession>
<proteinExistence type="evidence at transcript level"/>
<dbReference type="EMBL" id="KT935499">
    <property type="protein sequence ID" value="ALK02877.1"/>
    <property type="molecule type" value="mRNA"/>
</dbReference>
<evidence type="ECO:0000256" key="1">
    <source>
        <dbReference type="ARBA" id="ARBA00012920"/>
    </source>
</evidence>
<dbReference type="PIRSF" id="PIRSF500176">
    <property type="entry name" value="L_ASNase"/>
    <property type="match status" value="1"/>
</dbReference>
<evidence type="ECO:0000256" key="4">
    <source>
        <dbReference type="ARBA" id="ARBA00023043"/>
    </source>
</evidence>
<dbReference type="InterPro" id="IPR036770">
    <property type="entry name" value="Ankyrin_rpt-contain_sf"/>
</dbReference>
<dbReference type="SUPFAM" id="SSF53774">
    <property type="entry name" value="Glutaminase/Asparaginase"/>
    <property type="match status" value="1"/>
</dbReference>
<name>A0A0P0IAR3_MALCI</name>
<dbReference type="InterPro" id="IPR037152">
    <property type="entry name" value="L-asparaginase_N_sf"/>
</dbReference>
<evidence type="ECO:0000259" key="8">
    <source>
        <dbReference type="Pfam" id="PF00710"/>
    </source>
</evidence>
<evidence type="ECO:0000256" key="2">
    <source>
        <dbReference type="ARBA" id="ARBA00022737"/>
    </source>
</evidence>
<feature type="domain" description="Asparaginase/glutaminase C-terminal" evidence="9">
    <location>
        <begin position="258"/>
        <end position="367"/>
    </location>
</feature>
<feature type="region of interest" description="Disordered" evidence="7">
    <location>
        <begin position="531"/>
        <end position="556"/>
    </location>
</feature>
<dbReference type="PROSITE" id="PS50088">
    <property type="entry name" value="ANK_REPEAT"/>
    <property type="match status" value="2"/>
</dbReference>
<dbReference type="FunFam" id="3.40.50.1170:FF:000003">
    <property type="entry name" value="60 kDa lysophospholipase"/>
    <property type="match status" value="1"/>
</dbReference>
<keyword evidence="3 10" id="KW-0378">Hydrolase</keyword>
<dbReference type="SUPFAM" id="SSF48403">
    <property type="entry name" value="Ankyrin repeat"/>
    <property type="match status" value="1"/>
</dbReference>
<evidence type="ECO:0000256" key="5">
    <source>
        <dbReference type="ARBA" id="ARBA00061199"/>
    </source>
</evidence>
<organism evidence="10">
    <name type="scientific">Malbranchea cinnamomea</name>
    <name type="common">Thermophilic fungus</name>
    <name type="synonym">Malbranchea sulfurea</name>
    <dbReference type="NCBI Taxonomy" id="5041"/>
    <lineage>
        <taxon>Eukaryota</taxon>
        <taxon>Fungi</taxon>
        <taxon>Dikarya</taxon>
        <taxon>Ascomycota</taxon>
        <taxon>Pezizomycotina</taxon>
        <taxon>Eurotiomycetes</taxon>
        <taxon>Eurotiomycetidae</taxon>
        <taxon>Onygenales</taxon>
        <taxon>Malbrancheaceae</taxon>
        <taxon>Malbranchea</taxon>
    </lineage>
</organism>
<evidence type="ECO:0000256" key="6">
    <source>
        <dbReference type="PROSITE-ProRule" id="PRU00023"/>
    </source>
</evidence>
<dbReference type="InterPro" id="IPR027474">
    <property type="entry name" value="L-asparaginase_N"/>
</dbReference>
<feature type="repeat" description="ANK" evidence="6">
    <location>
        <begin position="472"/>
        <end position="504"/>
    </location>
</feature>
<sequence length="556" mass="60369">MIPSGPDDLRSQGPCPESRVLIIMTGGTICMRPSPSGFVPAKGFQENLLAPSPTFNDGSNPSPLEVVVNASGERRFSPSLRTPRSRYNAQVRYTVYEFDELLDSSSIDARGWAQIARTIYWNYELFDAFVVLHGTDSLAYTSSALSFMLQNLGKPVILTGSQAPMVELQNDATENLLGSLIIAGHFMIPEVCLYFDNKLFRGNRATKVAASDYSAFASPNAPPLATITSMRTHVAWELVHKPTHIEHFRIQTNLDTTHVACLRIFPGIKPEMVDAVLRLDGLRGLVLETFGAGNAPGGQDNAMTKVLADAIQRGIVIVNVTQCLSGSVSPVYAPGMTLSRAGVVAGLDMTTEAALTKLAYLLALPDSTPQSVARDMAVSLRGELTEHSHTVFRHPDGALPERIKNLTALGYAIAQGNLDKVRDILRGEKNWLLNDADYSGNTPLHLAATSPNLSILHHFLLQGGSVHLRNHAGRTPLFLAANAGLKEHVSLLRKSGAHLHAEERATAELHARQGHNRDVWQLAGLELDREEAEDEGEERTKTGEADVGLNKMGTVV</sequence>
<dbReference type="SMART" id="SM00248">
    <property type="entry name" value="ANK"/>
    <property type="match status" value="3"/>
</dbReference>
<dbReference type="InterPro" id="IPR002110">
    <property type="entry name" value="Ankyrin_rpt"/>
</dbReference>
<dbReference type="Pfam" id="PF00710">
    <property type="entry name" value="Asparaginase"/>
    <property type="match status" value="1"/>
</dbReference>
<dbReference type="Gene3D" id="3.40.50.40">
    <property type="match status" value="1"/>
</dbReference>
<dbReference type="FunFam" id="3.40.50.40:FF:000001">
    <property type="entry name" value="L-asparaginase 1"/>
    <property type="match status" value="1"/>
</dbReference>
<evidence type="ECO:0000259" key="9">
    <source>
        <dbReference type="Pfam" id="PF17763"/>
    </source>
</evidence>
<dbReference type="Gene3D" id="1.25.40.20">
    <property type="entry name" value="Ankyrin repeat-containing domain"/>
    <property type="match status" value="1"/>
</dbReference>
<dbReference type="InterPro" id="IPR041725">
    <property type="entry name" value="L-asparaginase_I"/>
</dbReference>
<dbReference type="Pfam" id="PF17763">
    <property type="entry name" value="Asparaginase_C"/>
    <property type="match status" value="1"/>
</dbReference>
<dbReference type="CDD" id="cd08963">
    <property type="entry name" value="L-asparaginase_I"/>
    <property type="match status" value="1"/>
</dbReference>
<evidence type="ECO:0000256" key="3">
    <source>
        <dbReference type="ARBA" id="ARBA00022801"/>
    </source>
</evidence>
<dbReference type="Pfam" id="PF12796">
    <property type="entry name" value="Ank_2"/>
    <property type="match status" value="1"/>
</dbReference>
<protein>
    <recommendedName>
        <fullName evidence="1">asparaginase</fullName>
        <ecNumber evidence="1">3.5.1.1</ecNumber>
    </recommendedName>
</protein>
<dbReference type="SMART" id="SM00870">
    <property type="entry name" value="Asparaginase"/>
    <property type="match status" value="1"/>
</dbReference>
<dbReference type="PROSITE" id="PS50297">
    <property type="entry name" value="ANK_REP_REGION"/>
    <property type="match status" value="2"/>
</dbReference>
<dbReference type="PIRSF" id="PIRSF001220">
    <property type="entry name" value="L-ASNase_gatD"/>
    <property type="match status" value="1"/>
</dbReference>
<feature type="repeat" description="ANK" evidence="6">
    <location>
        <begin position="439"/>
        <end position="471"/>
    </location>
</feature>
<dbReference type="InterPro" id="IPR036152">
    <property type="entry name" value="Asp/glu_Ase-like_sf"/>
</dbReference>